<evidence type="ECO:0000259" key="1">
    <source>
        <dbReference type="Pfam" id="PF00535"/>
    </source>
</evidence>
<dbReference type="Gene3D" id="3.90.550.10">
    <property type="entry name" value="Spore Coat Polysaccharide Biosynthesis Protein SpsA, Chain A"/>
    <property type="match status" value="1"/>
</dbReference>
<comment type="caution">
    <text evidence="2">The sequence shown here is derived from an EMBL/GenBank/DDBJ whole genome shotgun (WGS) entry which is preliminary data.</text>
</comment>
<reference evidence="2 3" key="1">
    <citation type="submission" date="2024-07" db="EMBL/GenBank/DDBJ databases">
        <title>Genomic Encyclopedia of Type Strains, Phase V (KMG-V): Genome sequencing to study the core and pangenomes of soil and plant-associated prokaryotes.</title>
        <authorList>
            <person name="Whitman W."/>
        </authorList>
    </citation>
    <scope>NUCLEOTIDE SEQUENCE [LARGE SCALE GENOMIC DNA]</scope>
    <source>
        <strain evidence="2 3">USDA 222</strain>
    </source>
</reference>
<dbReference type="SUPFAM" id="SSF53448">
    <property type="entry name" value="Nucleotide-diphospho-sugar transferases"/>
    <property type="match status" value="1"/>
</dbReference>
<dbReference type="InterPro" id="IPR001173">
    <property type="entry name" value="Glyco_trans_2-like"/>
</dbReference>
<evidence type="ECO:0000313" key="3">
    <source>
        <dbReference type="Proteomes" id="UP001565474"/>
    </source>
</evidence>
<organism evidence="2 3">
    <name type="scientific">Bradyrhizobium yuanmingense</name>
    <dbReference type="NCBI Taxonomy" id="108015"/>
    <lineage>
        <taxon>Bacteria</taxon>
        <taxon>Pseudomonadati</taxon>
        <taxon>Pseudomonadota</taxon>
        <taxon>Alphaproteobacteria</taxon>
        <taxon>Hyphomicrobiales</taxon>
        <taxon>Nitrobacteraceae</taxon>
        <taxon>Bradyrhizobium</taxon>
    </lineage>
</organism>
<protein>
    <submittedName>
        <fullName evidence="2">Glycosyltransferase involved in cell wall biosynthesis</fullName>
    </submittedName>
</protein>
<gene>
    <name evidence="2" type="ORF">ABH992_006099</name>
</gene>
<sequence>MAGSNKTIQVYIPVYNDIRFLPDAVASVLMQQDVEVEVIVSDNASTDGTSEWLANAASMEPRLSVHRNRENQGMMNNINRIGELVTADYYMFLCSDDRLGATDALSSALKVMTDTPDVVSVYCDLLYIDALGRTLAARRFNRVGRFDTAATLKASIISGRNLFGIPLLHRRSAGAAITYPGHLSYLADVYHSAKCAEHGSLFHLPRQLIHNRYSGGNATGKLYHLSLLQFNALADEFGIKLSWAERALQRLQTHKTVLSKAAFMRYAGWRSRRA</sequence>
<evidence type="ECO:0000313" key="2">
    <source>
        <dbReference type="EMBL" id="MEY9473700.1"/>
    </source>
</evidence>
<accession>A0ABV4GP25</accession>
<name>A0ABV4GP25_9BRAD</name>
<feature type="domain" description="Glycosyltransferase 2-like" evidence="1">
    <location>
        <begin position="10"/>
        <end position="122"/>
    </location>
</feature>
<dbReference type="EMBL" id="JBGBZN010000002">
    <property type="protein sequence ID" value="MEY9473700.1"/>
    <property type="molecule type" value="Genomic_DNA"/>
</dbReference>
<dbReference type="InterPro" id="IPR050834">
    <property type="entry name" value="Glycosyltransf_2"/>
</dbReference>
<dbReference type="PANTHER" id="PTHR43685:SF2">
    <property type="entry name" value="GLYCOSYLTRANSFERASE 2-LIKE DOMAIN-CONTAINING PROTEIN"/>
    <property type="match status" value="1"/>
</dbReference>
<keyword evidence="3" id="KW-1185">Reference proteome</keyword>
<dbReference type="PANTHER" id="PTHR43685">
    <property type="entry name" value="GLYCOSYLTRANSFERASE"/>
    <property type="match status" value="1"/>
</dbReference>
<dbReference type="InterPro" id="IPR029044">
    <property type="entry name" value="Nucleotide-diphossugar_trans"/>
</dbReference>
<dbReference type="Pfam" id="PF00535">
    <property type="entry name" value="Glycos_transf_2"/>
    <property type="match status" value="1"/>
</dbReference>
<dbReference type="CDD" id="cd00761">
    <property type="entry name" value="Glyco_tranf_GTA_type"/>
    <property type="match status" value="1"/>
</dbReference>
<dbReference type="Proteomes" id="UP001565474">
    <property type="component" value="Unassembled WGS sequence"/>
</dbReference>
<proteinExistence type="predicted"/>
<dbReference type="RefSeq" id="WP_225136919.1">
    <property type="nucleotide sequence ID" value="NZ_JADYWB010000027.1"/>
</dbReference>